<keyword evidence="4" id="KW-1185">Reference proteome</keyword>
<reference evidence="3 4" key="1">
    <citation type="submission" date="2019-12" db="EMBL/GenBank/DDBJ databases">
        <title>Genomic-based taxomic classification of the family Erythrobacteraceae.</title>
        <authorList>
            <person name="Xu L."/>
        </authorList>
    </citation>
    <scope>NUCLEOTIDE SEQUENCE [LARGE SCALE GENOMIC DNA]</scope>
    <source>
        <strain evidence="3 4">S36</strain>
    </source>
</reference>
<dbReference type="RefSeq" id="WP_161390999.1">
    <property type="nucleotide sequence ID" value="NZ_JBHSCP010000001.1"/>
</dbReference>
<dbReference type="PROSITE" id="PS51257">
    <property type="entry name" value="PROKAR_LIPOPROTEIN"/>
    <property type="match status" value="1"/>
</dbReference>
<protein>
    <submittedName>
        <fullName evidence="3">DUF3617 family protein</fullName>
    </submittedName>
</protein>
<comment type="caution">
    <text evidence="3">The sequence shown here is derived from an EMBL/GenBank/DDBJ whole genome shotgun (WGS) entry which is preliminary data.</text>
</comment>
<evidence type="ECO:0000313" key="3">
    <source>
        <dbReference type="EMBL" id="MXO99262.1"/>
    </source>
</evidence>
<gene>
    <name evidence="3" type="ORF">GRI97_09700</name>
</gene>
<proteinExistence type="predicted"/>
<dbReference type="AlphaFoldDB" id="A0A6I4TTR8"/>
<evidence type="ECO:0000256" key="2">
    <source>
        <dbReference type="SAM" id="SignalP"/>
    </source>
</evidence>
<dbReference type="Proteomes" id="UP000469430">
    <property type="component" value="Unassembled WGS sequence"/>
</dbReference>
<feature type="chain" id="PRO_5026136710" evidence="2">
    <location>
        <begin position="32"/>
        <end position="184"/>
    </location>
</feature>
<keyword evidence="2" id="KW-0732">Signal</keyword>
<dbReference type="EMBL" id="WTYJ01000002">
    <property type="protein sequence ID" value="MXO99262.1"/>
    <property type="molecule type" value="Genomic_DNA"/>
</dbReference>
<name>A0A6I4TTR8_9SPHN</name>
<dbReference type="OrthoDB" id="7405484at2"/>
<dbReference type="InterPro" id="IPR022061">
    <property type="entry name" value="DUF3617"/>
</dbReference>
<accession>A0A6I4TTR8</accession>
<sequence>MRGNIMRYYKVFPIAAAIALAACGNSNDAAADGQVTADEVEAAASEMVKPQPGQYSLKVELTDFDVPNMPDAMKTQMRTAMEQGFAQTNSYCVTAEQAEKGARGMAEQMNDLPCEYSRFDVNGGKLDAEGTCKGADGTEGKVTLSGETKATSSTMTVNMEQGLPGGTKANIGMKMTSERTGECV</sequence>
<evidence type="ECO:0000256" key="1">
    <source>
        <dbReference type="SAM" id="MobiDB-lite"/>
    </source>
</evidence>
<feature type="signal peptide" evidence="2">
    <location>
        <begin position="1"/>
        <end position="31"/>
    </location>
</feature>
<evidence type="ECO:0000313" key="4">
    <source>
        <dbReference type="Proteomes" id="UP000469430"/>
    </source>
</evidence>
<dbReference type="Pfam" id="PF12276">
    <property type="entry name" value="DUF3617"/>
    <property type="match status" value="1"/>
</dbReference>
<feature type="region of interest" description="Disordered" evidence="1">
    <location>
        <begin position="161"/>
        <end position="184"/>
    </location>
</feature>
<organism evidence="3 4">
    <name type="scientific">Croceibacterium xixiisoli</name>
    <dbReference type="NCBI Taxonomy" id="1476466"/>
    <lineage>
        <taxon>Bacteria</taxon>
        <taxon>Pseudomonadati</taxon>
        <taxon>Pseudomonadota</taxon>
        <taxon>Alphaproteobacteria</taxon>
        <taxon>Sphingomonadales</taxon>
        <taxon>Erythrobacteraceae</taxon>
        <taxon>Croceibacterium</taxon>
    </lineage>
</organism>